<reference evidence="1 2" key="1">
    <citation type="submission" date="2021-06" db="EMBL/GenBank/DDBJ databases">
        <authorList>
            <person name="Kallberg Y."/>
            <person name="Tangrot J."/>
            <person name="Rosling A."/>
        </authorList>
    </citation>
    <scope>NUCLEOTIDE SEQUENCE [LARGE SCALE GENOMIC DNA]</scope>
    <source>
        <strain evidence="1 2">120-4 pot B 10/14</strain>
    </source>
</reference>
<evidence type="ECO:0000313" key="1">
    <source>
        <dbReference type="EMBL" id="CAG8823833.1"/>
    </source>
</evidence>
<dbReference type="Proteomes" id="UP000789901">
    <property type="component" value="Unassembled WGS sequence"/>
</dbReference>
<evidence type="ECO:0000313" key="2">
    <source>
        <dbReference type="Proteomes" id="UP000789901"/>
    </source>
</evidence>
<sequence>VCEDVKEMKAEIKRQEKKKEGGLSSQVLDVSDYLTSFNYKL</sequence>
<organism evidence="1 2">
    <name type="scientific">Gigaspora margarita</name>
    <dbReference type="NCBI Taxonomy" id="4874"/>
    <lineage>
        <taxon>Eukaryota</taxon>
        <taxon>Fungi</taxon>
        <taxon>Fungi incertae sedis</taxon>
        <taxon>Mucoromycota</taxon>
        <taxon>Glomeromycotina</taxon>
        <taxon>Glomeromycetes</taxon>
        <taxon>Diversisporales</taxon>
        <taxon>Gigasporaceae</taxon>
        <taxon>Gigaspora</taxon>
    </lineage>
</organism>
<comment type="caution">
    <text evidence="1">The sequence shown here is derived from an EMBL/GenBank/DDBJ whole genome shotgun (WGS) entry which is preliminary data.</text>
</comment>
<dbReference type="EMBL" id="CAJVQB010036375">
    <property type="protein sequence ID" value="CAG8823833.1"/>
    <property type="molecule type" value="Genomic_DNA"/>
</dbReference>
<gene>
    <name evidence="1" type="ORF">GMARGA_LOCUS28430</name>
</gene>
<accession>A0ABN7WC09</accession>
<feature type="non-terminal residue" evidence="1">
    <location>
        <position position="1"/>
    </location>
</feature>
<protein>
    <submittedName>
        <fullName evidence="1">21097_t:CDS:1</fullName>
    </submittedName>
</protein>
<name>A0ABN7WC09_GIGMA</name>
<keyword evidence="2" id="KW-1185">Reference proteome</keyword>
<proteinExistence type="predicted"/>